<dbReference type="Proteomes" id="UP000032680">
    <property type="component" value="Unassembled WGS sequence"/>
</dbReference>
<name>A0A0D6P8U6_9PROT</name>
<protein>
    <submittedName>
        <fullName evidence="2">Uncharacterized protein</fullName>
    </submittedName>
</protein>
<gene>
    <name evidence="2" type="ORF">Asru_0395_02</name>
</gene>
<feature type="transmembrane region" description="Helical" evidence="1">
    <location>
        <begin position="24"/>
        <end position="44"/>
    </location>
</feature>
<dbReference type="EMBL" id="BANB01000395">
    <property type="protein sequence ID" value="GAN77613.1"/>
    <property type="molecule type" value="Genomic_DNA"/>
</dbReference>
<evidence type="ECO:0000256" key="1">
    <source>
        <dbReference type="SAM" id="Phobius"/>
    </source>
</evidence>
<evidence type="ECO:0000313" key="3">
    <source>
        <dbReference type="Proteomes" id="UP000032680"/>
    </source>
</evidence>
<proteinExistence type="predicted"/>
<keyword evidence="1" id="KW-0812">Transmembrane</keyword>
<comment type="caution">
    <text evidence="2">The sequence shown here is derived from an EMBL/GenBank/DDBJ whole genome shotgun (WGS) entry which is preliminary data.</text>
</comment>
<accession>A0A0D6P8U6</accession>
<dbReference type="AlphaFoldDB" id="A0A0D6P8U6"/>
<organism evidence="2 3">
    <name type="scientific">Acidisphaera rubrifaciens HS-AP3</name>
    <dbReference type="NCBI Taxonomy" id="1231350"/>
    <lineage>
        <taxon>Bacteria</taxon>
        <taxon>Pseudomonadati</taxon>
        <taxon>Pseudomonadota</taxon>
        <taxon>Alphaproteobacteria</taxon>
        <taxon>Acetobacterales</taxon>
        <taxon>Acetobacteraceae</taxon>
        <taxon>Acidisphaera</taxon>
    </lineage>
</organism>
<keyword evidence="1" id="KW-0472">Membrane</keyword>
<keyword evidence="1" id="KW-1133">Transmembrane helix</keyword>
<keyword evidence="3" id="KW-1185">Reference proteome</keyword>
<sequence length="65" mass="7322">MSSSRLVPAVTRRQERRMANRPDWVPLIVLTLIAALLAGGYFVYPRFFALIHRTDCIATGRTDCG</sequence>
<evidence type="ECO:0000313" key="2">
    <source>
        <dbReference type="EMBL" id="GAN77613.1"/>
    </source>
</evidence>
<reference evidence="2 3" key="1">
    <citation type="submission" date="2012-11" db="EMBL/GenBank/DDBJ databases">
        <title>Whole genome sequence of Acidisphaera rubrifaciens HS-AP3.</title>
        <authorList>
            <person name="Azuma Y."/>
            <person name="Higashiura N."/>
            <person name="Hirakawa H."/>
            <person name="Matsushita K."/>
        </authorList>
    </citation>
    <scope>NUCLEOTIDE SEQUENCE [LARGE SCALE GENOMIC DNA]</scope>
    <source>
        <strain evidence="2 3">HS-AP3</strain>
    </source>
</reference>